<protein>
    <submittedName>
        <fullName evidence="1">Uncharacterized protein</fullName>
    </submittedName>
</protein>
<organism evidence="1 2">
    <name type="scientific">Vespula maculifrons</name>
    <name type="common">Eastern yellow jacket</name>
    <name type="synonym">Wasp</name>
    <dbReference type="NCBI Taxonomy" id="7453"/>
    <lineage>
        <taxon>Eukaryota</taxon>
        <taxon>Metazoa</taxon>
        <taxon>Ecdysozoa</taxon>
        <taxon>Arthropoda</taxon>
        <taxon>Hexapoda</taxon>
        <taxon>Insecta</taxon>
        <taxon>Pterygota</taxon>
        <taxon>Neoptera</taxon>
        <taxon>Endopterygota</taxon>
        <taxon>Hymenoptera</taxon>
        <taxon>Apocrita</taxon>
        <taxon>Aculeata</taxon>
        <taxon>Vespoidea</taxon>
        <taxon>Vespidae</taxon>
        <taxon>Vespinae</taxon>
        <taxon>Vespula</taxon>
    </lineage>
</organism>
<name>A0ABD2ASC2_VESMC</name>
<keyword evidence="2" id="KW-1185">Reference proteome</keyword>
<dbReference type="Proteomes" id="UP001607303">
    <property type="component" value="Unassembled WGS sequence"/>
</dbReference>
<gene>
    <name evidence="1" type="ORF">V1477_019378</name>
</gene>
<accession>A0ABD2ASC2</accession>
<proteinExistence type="predicted"/>
<reference evidence="1 2" key="1">
    <citation type="journal article" date="2024" name="Ann. Entomol. Soc. Am.">
        <title>Genomic analyses of the southern and eastern yellowjacket wasps (Hymenoptera: Vespidae) reveal evolutionary signatures of social life.</title>
        <authorList>
            <person name="Catto M.A."/>
            <person name="Caine P.B."/>
            <person name="Orr S.E."/>
            <person name="Hunt B.G."/>
            <person name="Goodisman M.A.D."/>
        </authorList>
    </citation>
    <scope>NUCLEOTIDE SEQUENCE [LARGE SCALE GENOMIC DNA]</scope>
    <source>
        <strain evidence="1">232</strain>
        <tissue evidence="1">Head and thorax</tissue>
    </source>
</reference>
<sequence>MTPLLPNKFPVAKNVRTNFVSHRYFQDLYRVLLAAVELYGVRVVLGYKPFTLRACSDFN</sequence>
<dbReference type="EMBL" id="JAYRBN010000114">
    <property type="protein sequence ID" value="KAL2723527.1"/>
    <property type="molecule type" value="Genomic_DNA"/>
</dbReference>
<comment type="caution">
    <text evidence="1">The sequence shown here is derived from an EMBL/GenBank/DDBJ whole genome shotgun (WGS) entry which is preliminary data.</text>
</comment>
<evidence type="ECO:0000313" key="2">
    <source>
        <dbReference type="Proteomes" id="UP001607303"/>
    </source>
</evidence>
<evidence type="ECO:0000313" key="1">
    <source>
        <dbReference type="EMBL" id="KAL2723527.1"/>
    </source>
</evidence>
<dbReference type="AlphaFoldDB" id="A0ABD2ASC2"/>